<dbReference type="EMBL" id="BMIV01000008">
    <property type="protein sequence ID" value="GGF71083.1"/>
    <property type="molecule type" value="Genomic_DNA"/>
</dbReference>
<reference evidence="2" key="1">
    <citation type="journal article" date="2019" name="Int. J. Syst. Evol. Microbiol.">
        <title>The Global Catalogue of Microorganisms (GCM) 10K type strain sequencing project: providing services to taxonomists for standard genome sequencing and annotation.</title>
        <authorList>
            <consortium name="The Broad Institute Genomics Platform"/>
            <consortium name="The Broad Institute Genome Sequencing Center for Infectious Disease"/>
            <person name="Wu L."/>
            <person name="Ma J."/>
        </authorList>
    </citation>
    <scope>NUCLEOTIDE SEQUENCE [LARGE SCALE GENOMIC DNA]</scope>
    <source>
        <strain evidence="2">CGMCC 1.15419</strain>
    </source>
</reference>
<accession>A0ABQ1VJG2</accession>
<organism evidence="1 2">
    <name type="scientific">Paracoccus acridae</name>
    <dbReference type="NCBI Taxonomy" id="1795310"/>
    <lineage>
        <taxon>Bacteria</taxon>
        <taxon>Pseudomonadati</taxon>
        <taxon>Pseudomonadota</taxon>
        <taxon>Alphaproteobacteria</taxon>
        <taxon>Rhodobacterales</taxon>
        <taxon>Paracoccaceae</taxon>
        <taxon>Paracoccus</taxon>
    </lineage>
</organism>
<keyword evidence="2" id="KW-1185">Reference proteome</keyword>
<evidence type="ECO:0000313" key="1">
    <source>
        <dbReference type="EMBL" id="GGF71083.1"/>
    </source>
</evidence>
<name>A0ABQ1VJG2_9RHOB</name>
<proteinExistence type="predicted"/>
<sequence length="164" mass="18222">MTKVLREQVAFEWQAAPRKSRTHYFDLLVEQVDGRRIAYPVKPEVRLTPKFMAEIAQVAQQAKMSGFVDDVRLLTDVDLDPIELSNARLTYGMRKPDAEADAAAADVLAGSAGVASLGELTARIGLGARGYRALIRLVRKGRLRSVRHERLTHDTEVFHVGEPA</sequence>
<evidence type="ECO:0000313" key="2">
    <source>
        <dbReference type="Proteomes" id="UP000640509"/>
    </source>
</evidence>
<dbReference type="Proteomes" id="UP000640509">
    <property type="component" value="Unassembled WGS sequence"/>
</dbReference>
<dbReference type="RefSeq" id="WP_188715319.1">
    <property type="nucleotide sequence ID" value="NZ_BMIV01000008.1"/>
</dbReference>
<protein>
    <submittedName>
        <fullName evidence="1">Uncharacterized protein</fullName>
    </submittedName>
</protein>
<gene>
    <name evidence="1" type="ORF">GCM10011402_24560</name>
</gene>
<comment type="caution">
    <text evidence="1">The sequence shown here is derived from an EMBL/GenBank/DDBJ whole genome shotgun (WGS) entry which is preliminary data.</text>
</comment>